<evidence type="ECO:0000256" key="9">
    <source>
        <dbReference type="ARBA" id="ARBA00023028"/>
    </source>
</evidence>
<dbReference type="GO" id="GO:0005576">
    <property type="term" value="C:extracellular region"/>
    <property type="evidence" value="ECO:0007669"/>
    <property type="project" value="UniProtKB-SubCell"/>
</dbReference>
<evidence type="ECO:0000256" key="1">
    <source>
        <dbReference type="ARBA" id="ARBA00004175"/>
    </source>
</evidence>
<dbReference type="SMART" id="SM00248">
    <property type="entry name" value="ANK"/>
    <property type="match status" value="9"/>
</dbReference>
<evidence type="ECO:0000256" key="5">
    <source>
        <dbReference type="ARBA" id="ARBA00022537"/>
    </source>
</evidence>
<dbReference type="SUPFAM" id="SSF48403">
    <property type="entry name" value="Ankyrin repeat"/>
    <property type="match status" value="1"/>
</dbReference>
<evidence type="ECO:0000313" key="14">
    <source>
        <dbReference type="Proteomes" id="UP000887013"/>
    </source>
</evidence>
<dbReference type="EMBL" id="BMAW01120987">
    <property type="protein sequence ID" value="GFT92067.1"/>
    <property type="molecule type" value="Genomic_DNA"/>
</dbReference>
<keyword evidence="11" id="KW-1053">Target membrane</keyword>
<evidence type="ECO:0000256" key="12">
    <source>
        <dbReference type="PROSITE-ProRule" id="PRU00023"/>
    </source>
</evidence>
<feature type="repeat" description="ANK" evidence="12">
    <location>
        <begin position="103"/>
        <end position="135"/>
    </location>
</feature>
<dbReference type="PANTHER" id="PTHR24188:SF29">
    <property type="entry name" value="GH09064P"/>
    <property type="match status" value="1"/>
</dbReference>
<keyword evidence="5" id="KW-1052">Target cell membrane</keyword>
<evidence type="ECO:0000313" key="13">
    <source>
        <dbReference type="EMBL" id="GFT92067.1"/>
    </source>
</evidence>
<gene>
    <name evidence="13" type="primary">NCL1_43721</name>
    <name evidence="13" type="ORF">NPIL_606141</name>
</gene>
<accession>A0A8X6PZY4</accession>
<evidence type="ECO:0000256" key="7">
    <source>
        <dbReference type="ARBA" id="ARBA00022699"/>
    </source>
</evidence>
<organism evidence="13 14">
    <name type="scientific">Nephila pilipes</name>
    <name type="common">Giant wood spider</name>
    <name type="synonym">Nephila maculata</name>
    <dbReference type="NCBI Taxonomy" id="299642"/>
    <lineage>
        <taxon>Eukaryota</taxon>
        <taxon>Metazoa</taxon>
        <taxon>Ecdysozoa</taxon>
        <taxon>Arthropoda</taxon>
        <taxon>Chelicerata</taxon>
        <taxon>Arachnida</taxon>
        <taxon>Araneae</taxon>
        <taxon>Araneomorphae</taxon>
        <taxon>Entelegynae</taxon>
        <taxon>Araneoidea</taxon>
        <taxon>Nephilidae</taxon>
        <taxon>Nephila</taxon>
    </lineage>
</organism>
<dbReference type="InterPro" id="IPR002110">
    <property type="entry name" value="Ankyrin_rpt"/>
</dbReference>
<evidence type="ECO:0000256" key="3">
    <source>
        <dbReference type="ARBA" id="ARBA00022483"/>
    </source>
</evidence>
<evidence type="ECO:0000256" key="10">
    <source>
        <dbReference type="ARBA" id="ARBA00023043"/>
    </source>
</evidence>
<evidence type="ECO:0000256" key="8">
    <source>
        <dbReference type="ARBA" id="ARBA00022737"/>
    </source>
</evidence>
<dbReference type="GO" id="GO:0090729">
    <property type="term" value="F:toxin activity"/>
    <property type="evidence" value="ECO:0007669"/>
    <property type="project" value="UniProtKB-KW"/>
</dbReference>
<feature type="repeat" description="ANK" evidence="12">
    <location>
        <begin position="247"/>
        <end position="272"/>
    </location>
</feature>
<feature type="repeat" description="ANK" evidence="12">
    <location>
        <begin position="42"/>
        <end position="69"/>
    </location>
</feature>
<keyword evidence="10 12" id="KW-0040">ANK repeat</keyword>
<reference evidence="13" key="1">
    <citation type="submission" date="2020-08" db="EMBL/GenBank/DDBJ databases">
        <title>Multicomponent nature underlies the extraordinary mechanical properties of spider dragline silk.</title>
        <authorList>
            <person name="Kono N."/>
            <person name="Nakamura H."/>
            <person name="Mori M."/>
            <person name="Yoshida Y."/>
            <person name="Ohtoshi R."/>
            <person name="Malay A.D."/>
            <person name="Moran D.A.P."/>
            <person name="Tomita M."/>
            <person name="Numata K."/>
            <person name="Arakawa K."/>
        </authorList>
    </citation>
    <scope>NUCLEOTIDE SEQUENCE</scope>
</reference>
<evidence type="ECO:0000256" key="4">
    <source>
        <dbReference type="ARBA" id="ARBA00022525"/>
    </source>
</evidence>
<dbReference type="GO" id="GO:0006887">
    <property type="term" value="P:exocytosis"/>
    <property type="evidence" value="ECO:0007669"/>
    <property type="project" value="UniProtKB-KW"/>
</dbReference>
<keyword evidence="6" id="KW-0800">Toxin</keyword>
<dbReference type="PANTHER" id="PTHR24188">
    <property type="entry name" value="ANKYRIN REPEAT PROTEIN"/>
    <property type="match status" value="1"/>
</dbReference>
<comment type="subcellular location">
    <subcellularLocation>
        <location evidence="2">Secreted</location>
    </subcellularLocation>
    <subcellularLocation>
        <location evidence="1">Target cell membrane</location>
    </subcellularLocation>
</comment>
<name>A0A8X6PZY4_NEPPI</name>
<dbReference type="Gene3D" id="1.25.40.20">
    <property type="entry name" value="Ankyrin repeat-containing domain"/>
    <property type="match status" value="3"/>
</dbReference>
<protein>
    <submittedName>
        <fullName evidence="13">Ankyrin repeat domain-containing protein 29</fullName>
    </submittedName>
</protein>
<keyword evidence="9" id="KW-0638">Presynaptic neurotoxin</keyword>
<keyword evidence="4" id="KW-0964">Secreted</keyword>
<comment type="caution">
    <text evidence="13">The sequence shown here is derived from an EMBL/GenBank/DDBJ whole genome shotgun (WGS) entry which is preliminary data.</text>
</comment>
<feature type="repeat" description="ANK" evidence="12">
    <location>
        <begin position="214"/>
        <end position="246"/>
    </location>
</feature>
<sequence>MFQCNDSVPKTFMVDTTLQGLAGQSYTYFSNDKTGPPTPEMLHRAAMKGDAELLKRVLDAGISVDCRDTEGTSALILACRYNQYDCAKLLLEYGANPSAQRKDGSSALCYAAYGGYLPMVKLLIQLGADVQACGLDGASPFLLACQCNYLDVAQELIANNPEYEKEMIESTTPMYVAAQNGHASIIQFLISRGADINKQRRIPPKTPDSPPATNGTTPLFVACQYGHTGLVKKMVEWGADVNLNRDDGCSPLLKASHKGFTNIVKFLLSKGAFSGLLTNGEAPLHAAAYYGHLTVLKALVEHGVDVYLRDQNGLTALAKAQEGDHQIVIRYLARIMTEKNSTKNSSANQV</sequence>
<proteinExistence type="predicted"/>
<feature type="repeat" description="ANK" evidence="12">
    <location>
        <begin position="70"/>
        <end position="102"/>
    </location>
</feature>
<dbReference type="GO" id="GO:0044218">
    <property type="term" value="C:other organism cell membrane"/>
    <property type="evidence" value="ECO:0007669"/>
    <property type="project" value="UniProtKB-KW"/>
</dbReference>
<dbReference type="PROSITE" id="PS50297">
    <property type="entry name" value="ANK_REP_REGION"/>
    <property type="match status" value="6"/>
</dbReference>
<dbReference type="Proteomes" id="UP000887013">
    <property type="component" value="Unassembled WGS sequence"/>
</dbReference>
<dbReference type="OrthoDB" id="6409741at2759"/>
<dbReference type="GO" id="GO:0044231">
    <property type="term" value="C:host cell presynaptic membrane"/>
    <property type="evidence" value="ECO:0007669"/>
    <property type="project" value="UniProtKB-KW"/>
</dbReference>
<dbReference type="PROSITE" id="PS50088">
    <property type="entry name" value="ANK_REPEAT"/>
    <property type="match status" value="7"/>
</dbReference>
<keyword evidence="7" id="KW-0528">Neurotoxin</keyword>
<evidence type="ECO:0000256" key="2">
    <source>
        <dbReference type="ARBA" id="ARBA00004613"/>
    </source>
</evidence>
<feature type="repeat" description="ANK" evidence="12">
    <location>
        <begin position="169"/>
        <end position="201"/>
    </location>
</feature>
<keyword evidence="8" id="KW-0677">Repeat</keyword>
<dbReference type="PRINTS" id="PR01415">
    <property type="entry name" value="ANKYRIN"/>
</dbReference>
<feature type="repeat" description="ANK" evidence="12">
    <location>
        <begin position="279"/>
        <end position="311"/>
    </location>
</feature>
<keyword evidence="3" id="KW-0268">Exocytosis</keyword>
<keyword evidence="11" id="KW-0472">Membrane</keyword>
<evidence type="ECO:0000256" key="6">
    <source>
        <dbReference type="ARBA" id="ARBA00022656"/>
    </source>
</evidence>
<keyword evidence="14" id="KW-1185">Reference proteome</keyword>
<dbReference type="Pfam" id="PF12796">
    <property type="entry name" value="Ank_2"/>
    <property type="match status" value="4"/>
</dbReference>
<evidence type="ECO:0000256" key="11">
    <source>
        <dbReference type="ARBA" id="ARBA00023298"/>
    </source>
</evidence>
<dbReference type="InterPro" id="IPR036770">
    <property type="entry name" value="Ankyrin_rpt-contain_sf"/>
</dbReference>
<dbReference type="AlphaFoldDB" id="A0A8X6PZY4"/>